<dbReference type="AlphaFoldDB" id="A0AAE0HLV2"/>
<protein>
    <submittedName>
        <fullName evidence="2">Uncharacterized protein</fullName>
    </submittedName>
</protein>
<dbReference type="GeneID" id="87840101"/>
<dbReference type="Gene3D" id="1.25.40.20">
    <property type="entry name" value="Ankyrin repeat-containing domain"/>
    <property type="match status" value="1"/>
</dbReference>
<dbReference type="RefSeq" id="XP_062662447.1">
    <property type="nucleotide sequence ID" value="XM_062803153.1"/>
</dbReference>
<keyword evidence="3" id="KW-1185">Reference proteome</keyword>
<evidence type="ECO:0000313" key="3">
    <source>
        <dbReference type="Proteomes" id="UP001278766"/>
    </source>
</evidence>
<keyword evidence="1" id="KW-1133">Transmembrane helix</keyword>
<dbReference type="Proteomes" id="UP001278766">
    <property type="component" value="Unassembled WGS sequence"/>
</dbReference>
<organism evidence="2 3">
    <name type="scientific">Chaetomium fimeti</name>
    <dbReference type="NCBI Taxonomy" id="1854472"/>
    <lineage>
        <taxon>Eukaryota</taxon>
        <taxon>Fungi</taxon>
        <taxon>Dikarya</taxon>
        <taxon>Ascomycota</taxon>
        <taxon>Pezizomycotina</taxon>
        <taxon>Sordariomycetes</taxon>
        <taxon>Sordariomycetidae</taxon>
        <taxon>Sordariales</taxon>
        <taxon>Chaetomiaceae</taxon>
        <taxon>Chaetomium</taxon>
    </lineage>
</organism>
<accession>A0AAE0HLV2</accession>
<dbReference type="InterPro" id="IPR036770">
    <property type="entry name" value="Ankyrin_rpt-contain_sf"/>
</dbReference>
<keyword evidence="1" id="KW-0812">Transmembrane</keyword>
<name>A0AAE0HLV2_9PEZI</name>
<dbReference type="EMBL" id="JAUEPN010000002">
    <property type="protein sequence ID" value="KAK3298933.1"/>
    <property type="molecule type" value="Genomic_DNA"/>
</dbReference>
<dbReference type="SUPFAM" id="SSF48403">
    <property type="entry name" value="Ankyrin repeat"/>
    <property type="match status" value="1"/>
</dbReference>
<proteinExistence type="predicted"/>
<evidence type="ECO:0000256" key="1">
    <source>
        <dbReference type="SAM" id="Phobius"/>
    </source>
</evidence>
<comment type="caution">
    <text evidence="2">The sequence shown here is derived from an EMBL/GenBank/DDBJ whole genome shotgun (WGS) entry which is preliminary data.</text>
</comment>
<reference evidence="2" key="1">
    <citation type="journal article" date="2023" name="Mol. Phylogenet. Evol.">
        <title>Genome-scale phylogeny and comparative genomics of the fungal order Sordariales.</title>
        <authorList>
            <person name="Hensen N."/>
            <person name="Bonometti L."/>
            <person name="Westerberg I."/>
            <person name="Brannstrom I.O."/>
            <person name="Guillou S."/>
            <person name="Cros-Aarteil S."/>
            <person name="Calhoun S."/>
            <person name="Haridas S."/>
            <person name="Kuo A."/>
            <person name="Mondo S."/>
            <person name="Pangilinan J."/>
            <person name="Riley R."/>
            <person name="LaButti K."/>
            <person name="Andreopoulos B."/>
            <person name="Lipzen A."/>
            <person name="Chen C."/>
            <person name="Yan M."/>
            <person name="Daum C."/>
            <person name="Ng V."/>
            <person name="Clum A."/>
            <person name="Steindorff A."/>
            <person name="Ohm R.A."/>
            <person name="Martin F."/>
            <person name="Silar P."/>
            <person name="Natvig D.O."/>
            <person name="Lalanne C."/>
            <person name="Gautier V."/>
            <person name="Ament-Velasquez S.L."/>
            <person name="Kruys A."/>
            <person name="Hutchinson M.I."/>
            <person name="Powell A.J."/>
            <person name="Barry K."/>
            <person name="Miller A.N."/>
            <person name="Grigoriev I.V."/>
            <person name="Debuchy R."/>
            <person name="Gladieux P."/>
            <person name="Hiltunen Thoren M."/>
            <person name="Johannesson H."/>
        </authorList>
    </citation>
    <scope>NUCLEOTIDE SEQUENCE</scope>
    <source>
        <strain evidence="2">CBS 168.71</strain>
    </source>
</reference>
<keyword evidence="1" id="KW-0472">Membrane</keyword>
<reference evidence="2" key="2">
    <citation type="submission" date="2023-06" db="EMBL/GenBank/DDBJ databases">
        <authorList>
            <consortium name="Lawrence Berkeley National Laboratory"/>
            <person name="Haridas S."/>
            <person name="Hensen N."/>
            <person name="Bonometti L."/>
            <person name="Westerberg I."/>
            <person name="Brannstrom I.O."/>
            <person name="Guillou S."/>
            <person name="Cros-Aarteil S."/>
            <person name="Calhoun S."/>
            <person name="Kuo A."/>
            <person name="Mondo S."/>
            <person name="Pangilinan J."/>
            <person name="Riley R."/>
            <person name="Labutti K."/>
            <person name="Andreopoulos B."/>
            <person name="Lipzen A."/>
            <person name="Chen C."/>
            <person name="Yanf M."/>
            <person name="Daum C."/>
            <person name="Ng V."/>
            <person name="Clum A."/>
            <person name="Steindorff A."/>
            <person name="Ohm R."/>
            <person name="Martin F."/>
            <person name="Silar P."/>
            <person name="Natvig D."/>
            <person name="Lalanne C."/>
            <person name="Gautier V."/>
            <person name="Ament-Velasquez S.L."/>
            <person name="Kruys A."/>
            <person name="Hutchinson M.I."/>
            <person name="Powell A.J."/>
            <person name="Barry K."/>
            <person name="Miller A.N."/>
            <person name="Grigoriev I.V."/>
            <person name="Debuchy R."/>
            <person name="Gladieux P."/>
            <person name="Thoren M.H."/>
            <person name="Johannesson H."/>
        </authorList>
    </citation>
    <scope>NUCLEOTIDE SEQUENCE</scope>
    <source>
        <strain evidence="2">CBS 168.71</strain>
    </source>
</reference>
<sequence length="319" mass="35876">MVAAGRGELALVRLLVGEFGADDGLVAGDGQLALRLAADAGQREVVEYLPVRRGGAWRRWRVHHAVAVRRVKRAGVKLYWFGKVLVWYVPKFVLWDCPRHGVVDPLVRGCKYCWANKHKFGGWCKRQAKELPGRVKKAGKAVWKCAKKVPKGVWRVVKEIPGAVKKLVKWLWKAITKIPAAMKKLCMWIWESLKRVGKAVGHVFLRVVAVLHTAVAAVLDYFRNIKLKDVWNGICEVTEAIFRGLPRVAWKVISSLGIVVAGIIIGIFGFAGKLIVSFFQVLWHIAMYAPRQLGVIISGIWTSIAKGYHEIMVWINPKH</sequence>
<gene>
    <name evidence="2" type="ORF">B0H64DRAFT_386660</name>
</gene>
<evidence type="ECO:0000313" key="2">
    <source>
        <dbReference type="EMBL" id="KAK3298933.1"/>
    </source>
</evidence>
<feature type="transmembrane region" description="Helical" evidence="1">
    <location>
        <begin position="252"/>
        <end position="283"/>
    </location>
</feature>